<dbReference type="InterPro" id="IPR003609">
    <property type="entry name" value="Pan_app"/>
</dbReference>
<sequence length="1692" mass="188292">MRLKLPYWVLVTLIHIGGALSVCPTRFYAQAVNSNRVAELDYYVSRGEIPTATDCAIFCARRQFCRTAIYNHDLRTCALTYEKLIECSTKKQRYNTFHLTSDTSEGATSMISCVDLCERDTGRFGRVEAPKALFSTNEEVENVEVIQKSGKKPATLAKSARISIRNSKDQKNLGDIIDNIKTEVKTGGNGSKASGKEADSLANALFGNEARIRELDEKDPSNVIMKALQSLMLEVEKNHTMLTKEGVATHGEMLGMEKKNITDFKEIITEPIPGQKVKFHAFPIQIEETVNGSRSATEAEAKSSEIESAVGTMRNLTQKTRKDGGFFTWLKPGEKLKFPDGVNVPIELATIAPELFEERPGATETSEGRHGGSEGSNDGSDSERDFFKDGKTDQKAQLDSGATLEPILKTGSVGTLGAKHGTFDKFSSRIDSPHSSEGSTQTFTSVGPNGITKTIQKSTHAKIHSPFAQNPPRDEIRELFEENIDQIIVNGRLLTPDEAQQLLENERTTTTTTTTPSPWKPASHLFGATDEEDSEKKVVEEVAAKALVDELHHKDPERGFLNTFFIRGLNNIIRGEEEQRLQDLQPRLAQSDQISQKHLKHLPLTTTTLPPLPITTTRAPIVCYRSIPQQVLMYASFASYDGVSLNHCRCLCADTWKDSDEDAQRCKSLQYNEVKGECTLNSGDHNGKYDLIYNKFVDYHYVSCEIKYLKKTANKLCKNFKNIVFTTPSVPVHDEPETSTTKLHPKLITASEVATLPPTEATTAAEVATTREVEIELIRPVESATEKIILKDGDATTQGKGDLEGTTESDGTNDTKSKKKSSSEENTSLKLHEHVISATQSATESKIDIEVQDGTTLKNDLESTTSSSKTSTTLSAKTTTTLSTTSTTKKPTTTKSTSTTQHAVTSTVTTTEKIEETTILIPVEKETHALPTTTSFTTSLLEKAETDGCFELIKGYGMNSTAGGLERDVSLEQCECHCANSLASKRYPFQCISATYYAKERDCVLNLDNRQLRPDSLVKYGDDVTYLGLVCPQKTALRRHTDQGSCDIESSTVAFVQSQENGHDDSLSNKNGHHDDKNDHDKANRNGDKTSRNDIGGTDKHTHESRRHMTTPNPLIPKHSDDCYLEMPNHVLEGTSLAVEADITVDECKCFCVDSEKRYGMTCQSFAYYFDSKTCLLSKENRVSDPQHFNFDPQLKLVHSYFEYRCHAEPEEQESYVNKVCRRIIDVEMSLQPTSSSIDVEEVKHIKDTTIDRHEHGTSGHEHGSSGHEHSNSGHVEGNEHSNSGHTDQDEEDANRNEDHEDEHESIERHKHVHDGHVEHVQSHNKVKKTKKSKKNEENSEETTTSSRKSKKSRKETVDNQDSNESEEDSEDKHRESDRNSSTEQQELTRNSNKTKKNKVKVLKFENSEEKQEHFDAPDQESDSQFNAEATGLKVKDVDIEDGDNEDIKKYKEIKFEDTEKKSKTENGQKSEVTVKAEAVKSTENVAKTSSNKSVPEVVNPTTSTASSKVKTTKKVVNMIPEMEDEEEESEDLVTQKVLMDDHVRRADASTTTTTTTTTTQPTTTTTTTTTAAPTTTKTTTTTPKPTTSSTTTIATTTQKVYPPVGQCRYSALYQTVFNGERTIKKVMVTSPAQCFAACHYERCRSANLIQMEGPIKYCELFRDSIIDFRRTDVLGFDRGAVHFDGIQCDDA</sequence>
<feature type="region of interest" description="Disordered" evidence="1">
    <location>
        <begin position="1251"/>
        <end position="1427"/>
    </location>
</feature>
<proteinExistence type="predicted"/>
<feature type="region of interest" description="Disordered" evidence="1">
    <location>
        <begin position="1548"/>
        <end position="1591"/>
    </location>
</feature>
<dbReference type="Gene3D" id="3.50.4.10">
    <property type="entry name" value="Hepatocyte Growth Factor"/>
    <property type="match status" value="3"/>
</dbReference>
<name>A0A811LNL3_9BILA</name>
<feature type="compositionally biased region" description="Low complexity" evidence="1">
    <location>
        <begin position="1549"/>
        <end position="1591"/>
    </location>
</feature>
<evidence type="ECO:0000313" key="4">
    <source>
        <dbReference type="EMBL" id="CAD5228470.1"/>
    </source>
</evidence>
<dbReference type="Proteomes" id="UP000614601">
    <property type="component" value="Unassembled WGS sequence"/>
</dbReference>
<dbReference type="CDD" id="cd01099">
    <property type="entry name" value="PAN_AP_HGF"/>
    <property type="match status" value="2"/>
</dbReference>
<feature type="region of interest" description="Disordered" evidence="1">
    <location>
        <begin position="425"/>
        <end position="449"/>
    </location>
</feature>
<feature type="compositionally biased region" description="Basic and acidic residues" evidence="1">
    <location>
        <begin position="381"/>
        <end position="396"/>
    </location>
</feature>
<feature type="compositionally biased region" description="Basic residues" evidence="1">
    <location>
        <begin position="1323"/>
        <end position="1334"/>
    </location>
</feature>
<dbReference type="Proteomes" id="UP000783686">
    <property type="component" value="Unassembled WGS sequence"/>
</dbReference>
<keyword evidence="2" id="KW-0732">Signal</keyword>
<evidence type="ECO:0000256" key="1">
    <source>
        <dbReference type="SAM" id="MobiDB-lite"/>
    </source>
</evidence>
<dbReference type="EMBL" id="CAJFCW020000006">
    <property type="protein sequence ID" value="CAG9124527.1"/>
    <property type="molecule type" value="Genomic_DNA"/>
</dbReference>
<feature type="compositionally biased region" description="Basic and acidic residues" evidence="1">
    <location>
        <begin position="1251"/>
        <end position="1280"/>
    </location>
</feature>
<evidence type="ECO:0000256" key="2">
    <source>
        <dbReference type="SAM" id="SignalP"/>
    </source>
</evidence>
<dbReference type="PROSITE" id="PS50948">
    <property type="entry name" value="PAN"/>
    <property type="match status" value="3"/>
</dbReference>
<keyword evidence="5" id="KW-1185">Reference proteome</keyword>
<dbReference type="SMART" id="SM00473">
    <property type="entry name" value="PAN_AP"/>
    <property type="match status" value="4"/>
</dbReference>
<organism evidence="4 5">
    <name type="scientific">Bursaphelenchus okinawaensis</name>
    <dbReference type="NCBI Taxonomy" id="465554"/>
    <lineage>
        <taxon>Eukaryota</taxon>
        <taxon>Metazoa</taxon>
        <taxon>Ecdysozoa</taxon>
        <taxon>Nematoda</taxon>
        <taxon>Chromadorea</taxon>
        <taxon>Rhabditida</taxon>
        <taxon>Tylenchina</taxon>
        <taxon>Tylenchomorpha</taxon>
        <taxon>Aphelenchoidea</taxon>
        <taxon>Aphelenchoididae</taxon>
        <taxon>Bursaphelenchus</taxon>
    </lineage>
</organism>
<feature type="chain" id="PRO_5036408559" description="Apple domain-containing protein" evidence="2">
    <location>
        <begin position="22"/>
        <end position="1692"/>
    </location>
</feature>
<feature type="domain" description="Apple" evidence="3">
    <location>
        <begin position="623"/>
        <end position="704"/>
    </location>
</feature>
<comment type="caution">
    <text evidence="4">The sequence shown here is derived from an EMBL/GenBank/DDBJ whole genome shotgun (WGS) entry which is preliminary data.</text>
</comment>
<dbReference type="EMBL" id="CAJFDH010000006">
    <property type="protein sequence ID" value="CAD5228470.1"/>
    <property type="molecule type" value="Genomic_DNA"/>
</dbReference>
<feature type="signal peptide" evidence="2">
    <location>
        <begin position="1"/>
        <end position="21"/>
    </location>
</feature>
<feature type="compositionally biased region" description="Basic and acidic residues" evidence="1">
    <location>
        <begin position="1061"/>
        <end position="1102"/>
    </location>
</feature>
<feature type="region of interest" description="Disordered" evidence="1">
    <location>
        <begin position="1059"/>
        <end position="1115"/>
    </location>
</feature>
<feature type="domain" description="Apple" evidence="3">
    <location>
        <begin position="949"/>
        <end position="1031"/>
    </location>
</feature>
<feature type="compositionally biased region" description="Basic and acidic residues" evidence="1">
    <location>
        <begin position="425"/>
        <end position="434"/>
    </location>
</feature>
<feature type="compositionally biased region" description="Polar residues" evidence="1">
    <location>
        <begin position="435"/>
        <end position="449"/>
    </location>
</feature>
<dbReference type="PANTHER" id="PTHR35193">
    <property type="entry name" value="MUCIN 13A, CELL SURFACE-ASSOCIATED-RELATED"/>
    <property type="match status" value="1"/>
</dbReference>
<dbReference type="Pfam" id="PF00024">
    <property type="entry name" value="PAN_1"/>
    <property type="match status" value="3"/>
</dbReference>
<feature type="compositionally biased region" description="Polar residues" evidence="1">
    <location>
        <begin position="1382"/>
        <end position="1392"/>
    </location>
</feature>
<feature type="compositionally biased region" description="Basic residues" evidence="1">
    <location>
        <begin position="1393"/>
        <end position="1402"/>
    </location>
</feature>
<accession>A0A811LNL3</accession>
<gene>
    <name evidence="4" type="ORF">BOKJ2_LOCUS12694</name>
</gene>
<evidence type="ECO:0000313" key="5">
    <source>
        <dbReference type="Proteomes" id="UP000614601"/>
    </source>
</evidence>
<evidence type="ECO:0000259" key="3">
    <source>
        <dbReference type="PROSITE" id="PS50948"/>
    </source>
</evidence>
<feature type="region of interest" description="Disordered" evidence="1">
    <location>
        <begin position="789"/>
        <end position="830"/>
    </location>
</feature>
<dbReference type="OrthoDB" id="5869676at2759"/>
<feature type="region of interest" description="Disordered" evidence="1">
    <location>
        <begin position="353"/>
        <end position="403"/>
    </location>
</feature>
<feature type="compositionally biased region" description="Low complexity" evidence="1">
    <location>
        <begin position="863"/>
        <end position="909"/>
    </location>
</feature>
<feature type="compositionally biased region" description="Basic and acidic residues" evidence="1">
    <location>
        <begin position="356"/>
        <end position="372"/>
    </location>
</feature>
<dbReference type="SUPFAM" id="SSF57414">
    <property type="entry name" value="Hairpin loop containing domain-like"/>
    <property type="match status" value="3"/>
</dbReference>
<feature type="region of interest" description="Disordered" evidence="1">
    <location>
        <begin position="1487"/>
        <end position="1506"/>
    </location>
</feature>
<feature type="compositionally biased region" description="Basic and acidic residues" evidence="1">
    <location>
        <begin position="1403"/>
        <end position="1417"/>
    </location>
</feature>
<feature type="compositionally biased region" description="Basic and acidic residues" evidence="1">
    <location>
        <begin position="1371"/>
        <end position="1381"/>
    </location>
</feature>
<dbReference type="PANTHER" id="PTHR35193:SF5">
    <property type="entry name" value="FLOCCULATION PROTEIN FLO11"/>
    <property type="match status" value="1"/>
</dbReference>
<feature type="region of interest" description="Disordered" evidence="1">
    <location>
        <begin position="858"/>
        <end position="909"/>
    </location>
</feature>
<protein>
    <recommendedName>
        <fullName evidence="3">Apple domain-containing protein</fullName>
    </recommendedName>
</protein>
<reference evidence="4" key="1">
    <citation type="submission" date="2020-09" db="EMBL/GenBank/DDBJ databases">
        <authorList>
            <person name="Kikuchi T."/>
        </authorList>
    </citation>
    <scope>NUCLEOTIDE SEQUENCE</scope>
    <source>
        <strain evidence="4">SH1</strain>
    </source>
</reference>
<feature type="domain" description="Apple" evidence="3">
    <location>
        <begin position="1123"/>
        <end position="1206"/>
    </location>
</feature>